<sequence length="196" mass="21711">MKRLFVYVNYVRFLPCWCFFRLLSAELQSLIKQDFVRWMKILRQKDGAAITLYDFVDLLLFFPHFRSLVYSRLKTERTYAAKVCGIFASPLPLLDIDSQHIGGGLFIQHGYGTIIAPRSIGKNCWVNQGVTIGYTNATDCPTIGNNVTIYCGAKVLGNVTVGDNSVIAANAVVVKDVPPNVVVGGVPAKIIKHIEA</sequence>
<keyword evidence="2 4" id="KW-0808">Transferase</keyword>
<reference evidence="4 5" key="1">
    <citation type="submission" date="2016-10" db="EMBL/GenBank/DDBJ databases">
        <authorList>
            <person name="de Groot N.N."/>
        </authorList>
    </citation>
    <scope>NUCLEOTIDE SEQUENCE [LARGE SCALE GENOMIC DNA]</scope>
    <source>
        <strain evidence="4 5">DSM 25383</strain>
    </source>
</reference>
<dbReference type="GO" id="GO:0016746">
    <property type="term" value="F:acyltransferase activity"/>
    <property type="evidence" value="ECO:0007669"/>
    <property type="project" value="UniProtKB-KW"/>
</dbReference>
<dbReference type="AlphaFoldDB" id="A0A1H3XQW0"/>
<organism evidence="4 5">
    <name type="scientific">Alistipes timonensis JC136</name>
    <dbReference type="NCBI Taxonomy" id="1033731"/>
    <lineage>
        <taxon>Bacteria</taxon>
        <taxon>Pseudomonadati</taxon>
        <taxon>Bacteroidota</taxon>
        <taxon>Bacteroidia</taxon>
        <taxon>Bacteroidales</taxon>
        <taxon>Rikenellaceae</taxon>
        <taxon>Alistipes</taxon>
    </lineage>
</organism>
<name>A0A1H3XQW0_9BACT</name>
<keyword evidence="5" id="KW-1185">Reference proteome</keyword>
<dbReference type="CDD" id="cd03354">
    <property type="entry name" value="LbH_SAT"/>
    <property type="match status" value="1"/>
</dbReference>
<keyword evidence="3" id="KW-0012">Acyltransferase</keyword>
<dbReference type="Proteomes" id="UP000183253">
    <property type="component" value="Unassembled WGS sequence"/>
</dbReference>
<dbReference type="RefSeq" id="WP_074711967.1">
    <property type="nucleotide sequence ID" value="NZ_FNRI01000001.1"/>
</dbReference>
<dbReference type="InterPro" id="IPR011004">
    <property type="entry name" value="Trimer_LpxA-like_sf"/>
</dbReference>
<protein>
    <submittedName>
        <fullName evidence="4">Serine O-acetyltransferase</fullName>
    </submittedName>
</protein>
<dbReference type="PANTHER" id="PTHR42811">
    <property type="entry name" value="SERINE ACETYLTRANSFERASE"/>
    <property type="match status" value="1"/>
</dbReference>
<evidence type="ECO:0000313" key="4">
    <source>
        <dbReference type="EMBL" id="SEA00908.1"/>
    </source>
</evidence>
<dbReference type="STRING" id="1033731.SAMN05444145_101276"/>
<dbReference type="SUPFAM" id="SSF51161">
    <property type="entry name" value="Trimeric LpxA-like enzymes"/>
    <property type="match status" value="1"/>
</dbReference>
<dbReference type="EMBL" id="FNRI01000001">
    <property type="protein sequence ID" value="SEA00908.1"/>
    <property type="molecule type" value="Genomic_DNA"/>
</dbReference>
<evidence type="ECO:0000256" key="3">
    <source>
        <dbReference type="ARBA" id="ARBA00023315"/>
    </source>
</evidence>
<dbReference type="InterPro" id="IPR045304">
    <property type="entry name" value="LbH_SAT"/>
</dbReference>
<evidence type="ECO:0000256" key="2">
    <source>
        <dbReference type="ARBA" id="ARBA00022679"/>
    </source>
</evidence>
<dbReference type="Pfam" id="PF00132">
    <property type="entry name" value="Hexapep"/>
    <property type="match status" value="1"/>
</dbReference>
<evidence type="ECO:0000313" key="5">
    <source>
        <dbReference type="Proteomes" id="UP000183253"/>
    </source>
</evidence>
<accession>A0A1H3XQW0</accession>
<comment type="similarity">
    <text evidence="1">Belongs to the transferase hexapeptide repeat family.</text>
</comment>
<dbReference type="InterPro" id="IPR001451">
    <property type="entry name" value="Hexapep"/>
</dbReference>
<proteinExistence type="inferred from homology"/>
<evidence type="ECO:0000256" key="1">
    <source>
        <dbReference type="ARBA" id="ARBA00007274"/>
    </source>
</evidence>
<gene>
    <name evidence="4" type="ORF">SAMN05444145_101276</name>
</gene>
<dbReference type="Gene3D" id="2.160.10.10">
    <property type="entry name" value="Hexapeptide repeat proteins"/>
    <property type="match status" value="1"/>
</dbReference>